<reference evidence="2" key="1">
    <citation type="journal article" date="2015" name="Nature">
        <title>Complex archaea that bridge the gap between prokaryotes and eukaryotes.</title>
        <authorList>
            <person name="Spang A."/>
            <person name="Saw J.H."/>
            <person name="Jorgensen S.L."/>
            <person name="Zaremba-Niedzwiedzka K."/>
            <person name="Martijn J."/>
            <person name="Lind A.E."/>
            <person name="van Eijk R."/>
            <person name="Schleper C."/>
            <person name="Guy L."/>
            <person name="Ettema T.J."/>
        </authorList>
    </citation>
    <scope>NUCLEOTIDE SEQUENCE</scope>
</reference>
<evidence type="ECO:0000259" key="1">
    <source>
        <dbReference type="PROSITE" id="PS51819"/>
    </source>
</evidence>
<name>A0A0F9XPE0_9ZZZZ</name>
<dbReference type="Pfam" id="PF00903">
    <property type="entry name" value="Glyoxalase"/>
    <property type="match status" value="1"/>
</dbReference>
<dbReference type="InterPro" id="IPR004360">
    <property type="entry name" value="Glyas_Fos-R_dOase_dom"/>
</dbReference>
<sequence length="128" mass="15019">MKKRITGLGGFFFKTKDPDHSKNWYNKHLGLDTDQYGCTFWWKDKVGNDCSTQWSPMNDDTTYFEPSKSSFMMNFRVENLVELLKVLKEEGVTVVGEIQEFEYGKFGWILDPDGNKLELWEPIDKAFL</sequence>
<dbReference type="InterPro" id="IPR029068">
    <property type="entry name" value="Glyas_Bleomycin-R_OHBP_Dase"/>
</dbReference>
<dbReference type="InterPro" id="IPR037523">
    <property type="entry name" value="VOC_core"/>
</dbReference>
<feature type="domain" description="VOC" evidence="1">
    <location>
        <begin position="7"/>
        <end position="122"/>
    </location>
</feature>
<dbReference type="EMBL" id="LAZR01000036">
    <property type="protein sequence ID" value="KKO01272.1"/>
    <property type="molecule type" value="Genomic_DNA"/>
</dbReference>
<organism evidence="2">
    <name type="scientific">marine sediment metagenome</name>
    <dbReference type="NCBI Taxonomy" id="412755"/>
    <lineage>
        <taxon>unclassified sequences</taxon>
        <taxon>metagenomes</taxon>
        <taxon>ecological metagenomes</taxon>
    </lineage>
</organism>
<comment type="caution">
    <text evidence="2">The sequence shown here is derived from an EMBL/GenBank/DDBJ whole genome shotgun (WGS) entry which is preliminary data.</text>
</comment>
<dbReference type="AlphaFoldDB" id="A0A0F9XPE0"/>
<proteinExistence type="predicted"/>
<dbReference type="Gene3D" id="3.10.180.10">
    <property type="entry name" value="2,3-Dihydroxybiphenyl 1,2-Dioxygenase, domain 1"/>
    <property type="match status" value="1"/>
</dbReference>
<dbReference type="SUPFAM" id="SSF54593">
    <property type="entry name" value="Glyoxalase/Bleomycin resistance protein/Dihydroxybiphenyl dioxygenase"/>
    <property type="match status" value="1"/>
</dbReference>
<accession>A0A0F9XPE0</accession>
<evidence type="ECO:0000313" key="2">
    <source>
        <dbReference type="EMBL" id="KKO01272.1"/>
    </source>
</evidence>
<dbReference type="PANTHER" id="PTHR33993:SF5">
    <property type="entry name" value="GLYOXALASE"/>
    <property type="match status" value="1"/>
</dbReference>
<dbReference type="InterPro" id="IPR052164">
    <property type="entry name" value="Anthracycline_SecMetBiosynth"/>
</dbReference>
<dbReference type="CDD" id="cd06587">
    <property type="entry name" value="VOC"/>
    <property type="match status" value="1"/>
</dbReference>
<gene>
    <name evidence="2" type="ORF">LCGC14_0118590</name>
</gene>
<dbReference type="PANTHER" id="PTHR33993">
    <property type="entry name" value="GLYOXALASE-RELATED"/>
    <property type="match status" value="1"/>
</dbReference>
<dbReference type="PROSITE" id="PS51819">
    <property type="entry name" value="VOC"/>
    <property type="match status" value="1"/>
</dbReference>
<protein>
    <recommendedName>
        <fullName evidence="1">VOC domain-containing protein</fullName>
    </recommendedName>
</protein>